<dbReference type="PANTHER" id="PTHR43798">
    <property type="entry name" value="MONOACYLGLYCEROL LIPASE"/>
    <property type="match status" value="1"/>
</dbReference>
<dbReference type="SUPFAM" id="SSF53474">
    <property type="entry name" value="alpha/beta-Hydrolases"/>
    <property type="match status" value="1"/>
</dbReference>
<dbReference type="GO" id="GO:0016020">
    <property type="term" value="C:membrane"/>
    <property type="evidence" value="ECO:0007669"/>
    <property type="project" value="TreeGrafter"/>
</dbReference>
<protein>
    <submittedName>
        <fullName evidence="2">Carboxylesterase NA</fullName>
    </submittedName>
</protein>
<gene>
    <name evidence="2" type="ORF">MSBR3_0715</name>
</gene>
<organism evidence="2 3">
    <name type="scientific">Methanosarcina barkeri 3</name>
    <dbReference type="NCBI Taxonomy" id="1434107"/>
    <lineage>
        <taxon>Archaea</taxon>
        <taxon>Methanobacteriati</taxon>
        <taxon>Methanobacteriota</taxon>
        <taxon>Stenosarchaea group</taxon>
        <taxon>Methanomicrobia</taxon>
        <taxon>Methanosarcinales</taxon>
        <taxon>Methanosarcinaceae</taxon>
        <taxon>Methanosarcina</taxon>
    </lineage>
</organism>
<dbReference type="Gene3D" id="3.40.50.1820">
    <property type="entry name" value="alpha/beta hydrolase"/>
    <property type="match status" value="1"/>
</dbReference>
<dbReference type="AlphaFoldDB" id="A0A0E3SKX0"/>
<sequence>MLTLIQFAFPNNIFQKSGSFKMPSQLASFKSSKGEAEYILDYDAVLKLWPVPFEENDIITHFGTTHVIASGSKESPSLILLHATGTSSTMWFPNIGALSSTFRVYAIDIIGEPGKSHQSTLLRNREDCANWLGDVMQGLGLERTNIIGLSYGGWHTLNFSLFFPDRINKIVALAPGASILPFSWPVLLLLRSLPYLPIKPNPFRSFFNKGFHPNKLFARQFASGVKHYRYPTPNESIFTNVFSEVELRGINVPTLFIVGENEVIYDPLAAIEKVNQLIPNVETKLVPNASHFVSMEQPALVNNHILKFLG</sequence>
<dbReference type="InterPro" id="IPR000073">
    <property type="entry name" value="AB_hydrolase_1"/>
</dbReference>
<proteinExistence type="predicted"/>
<evidence type="ECO:0000313" key="3">
    <source>
        <dbReference type="Proteomes" id="UP000033066"/>
    </source>
</evidence>
<dbReference type="PANTHER" id="PTHR43798:SF33">
    <property type="entry name" value="HYDROLASE, PUTATIVE (AFU_ORTHOLOGUE AFUA_2G14860)-RELATED"/>
    <property type="match status" value="1"/>
</dbReference>
<dbReference type="InterPro" id="IPR050266">
    <property type="entry name" value="AB_hydrolase_sf"/>
</dbReference>
<dbReference type="KEGG" id="mbak:MSBR3_0715"/>
<dbReference type="EMBL" id="CP009517">
    <property type="protein sequence ID" value="AKB81293.1"/>
    <property type="molecule type" value="Genomic_DNA"/>
</dbReference>
<evidence type="ECO:0000313" key="2">
    <source>
        <dbReference type="EMBL" id="AKB81293.1"/>
    </source>
</evidence>
<reference evidence="2" key="1">
    <citation type="submission" date="2014-07" db="EMBL/GenBank/DDBJ databases">
        <title>Methanogenic archaea and the global carbon cycle.</title>
        <authorList>
            <person name="Henriksen J.R."/>
            <person name="Luke J."/>
            <person name="Reinhart S."/>
            <person name="Benedict M.N."/>
            <person name="Youngblut N.D."/>
            <person name="Metcalf M.E."/>
            <person name="Whitaker R.J."/>
            <person name="Metcalf W.W."/>
        </authorList>
    </citation>
    <scope>NUCLEOTIDE SEQUENCE [LARGE SCALE GENOMIC DNA]</scope>
    <source>
        <strain evidence="2">3</strain>
    </source>
</reference>
<dbReference type="HOGENOM" id="CLU_020336_27_3_2"/>
<feature type="domain" description="AB hydrolase-1" evidence="1">
    <location>
        <begin position="76"/>
        <end position="223"/>
    </location>
</feature>
<dbReference type="Proteomes" id="UP000033066">
    <property type="component" value="Chromosome"/>
</dbReference>
<accession>A0A0E3SKX0</accession>
<dbReference type="STRING" id="1434107.MSBR3_0715"/>
<dbReference type="PATRIC" id="fig|1434107.4.peg.953"/>
<dbReference type="InterPro" id="IPR029058">
    <property type="entry name" value="AB_hydrolase_fold"/>
</dbReference>
<name>A0A0E3SKX0_METBA</name>
<keyword evidence="3" id="KW-1185">Reference proteome</keyword>
<dbReference type="Pfam" id="PF00561">
    <property type="entry name" value="Abhydrolase_1"/>
    <property type="match status" value="1"/>
</dbReference>
<evidence type="ECO:0000259" key="1">
    <source>
        <dbReference type="Pfam" id="PF00561"/>
    </source>
</evidence>